<dbReference type="Pfam" id="PF00589">
    <property type="entry name" value="Phage_integrase"/>
    <property type="match status" value="1"/>
</dbReference>
<dbReference type="GO" id="GO:0015074">
    <property type="term" value="P:DNA integration"/>
    <property type="evidence" value="ECO:0007669"/>
    <property type="project" value="UniProtKB-KW"/>
</dbReference>
<dbReference type="GO" id="GO:0006310">
    <property type="term" value="P:DNA recombination"/>
    <property type="evidence" value="ECO:0007669"/>
    <property type="project" value="UniProtKB-KW"/>
</dbReference>
<dbReference type="Gene3D" id="3.30.160.390">
    <property type="entry name" value="Integrase, DNA-binding domain"/>
    <property type="match status" value="1"/>
</dbReference>
<keyword evidence="6" id="KW-0233">DNA recombination</keyword>
<dbReference type="GO" id="GO:0075713">
    <property type="term" value="P:establishment of integrated proviral latency"/>
    <property type="evidence" value="ECO:0007669"/>
    <property type="project" value="UniProtKB-KW"/>
</dbReference>
<proteinExistence type="inferred from homology"/>
<comment type="function">
    <text evidence="9">Integrase is necessary for integration of the phage into the host genome by site-specific recombination. In conjunction with excisionase, integrase is also necessary for excision of the prophage from the host genome.</text>
</comment>
<dbReference type="InterPro" id="IPR038488">
    <property type="entry name" value="Integrase_DNA-bd_sf"/>
</dbReference>
<dbReference type="GO" id="GO:0044826">
    <property type="term" value="P:viral genome integration into host DNA"/>
    <property type="evidence" value="ECO:0007669"/>
    <property type="project" value="UniProtKB-KW"/>
</dbReference>
<organism evidence="14">
    <name type="scientific">uncultured Caudovirales phage</name>
    <dbReference type="NCBI Taxonomy" id="2100421"/>
    <lineage>
        <taxon>Viruses</taxon>
        <taxon>Duplodnaviria</taxon>
        <taxon>Heunggongvirae</taxon>
        <taxon>Uroviricota</taxon>
        <taxon>Caudoviricetes</taxon>
        <taxon>Peduoviridae</taxon>
        <taxon>Maltschvirus</taxon>
        <taxon>Maltschvirus maltsch</taxon>
    </lineage>
</organism>
<dbReference type="CDD" id="cd00801">
    <property type="entry name" value="INT_P4_C"/>
    <property type="match status" value="1"/>
</dbReference>
<dbReference type="Pfam" id="PF22022">
    <property type="entry name" value="Phage_int_M"/>
    <property type="match status" value="1"/>
</dbReference>
<keyword evidence="4" id="KW-0229">DNA integration</keyword>
<feature type="domain" description="Core-binding (CB)" evidence="13">
    <location>
        <begin position="126"/>
        <end position="208"/>
    </location>
</feature>
<reference evidence="14" key="1">
    <citation type="submission" date="2017-06" db="EMBL/GenBank/DDBJ databases">
        <title>Novel phages from South African skin metaviromes.</title>
        <authorList>
            <person name="van Zyl L.J."/>
            <person name="Abrahams Y."/>
            <person name="Stander E.A."/>
            <person name="Kirby B.M."/>
            <person name="Clavaud C."/>
            <person name="Farcet C."/>
            <person name="Breton L."/>
            <person name="Trindade M.I."/>
        </authorList>
    </citation>
    <scope>NUCLEOTIDE SEQUENCE</scope>
</reference>
<gene>
    <name evidence="14" type="ORF">7AX6_41</name>
</gene>
<dbReference type="GO" id="GO:0003677">
    <property type="term" value="F:DNA binding"/>
    <property type="evidence" value="ECO:0007669"/>
    <property type="project" value="UniProtKB-UniRule"/>
</dbReference>
<evidence type="ECO:0000259" key="13">
    <source>
        <dbReference type="PROSITE" id="PS51900"/>
    </source>
</evidence>
<dbReference type="GO" id="GO:0016740">
    <property type="term" value="F:transferase activity"/>
    <property type="evidence" value="ECO:0007669"/>
    <property type="project" value="UniProtKB-KW"/>
</dbReference>
<dbReference type="Gene3D" id="1.10.150.130">
    <property type="match status" value="1"/>
</dbReference>
<evidence type="ECO:0000256" key="7">
    <source>
        <dbReference type="ARBA" id="ARBA00023195"/>
    </source>
</evidence>
<evidence type="ECO:0000256" key="8">
    <source>
        <dbReference type="ARBA" id="ARBA00023296"/>
    </source>
</evidence>
<evidence type="ECO:0000256" key="6">
    <source>
        <dbReference type="ARBA" id="ARBA00023172"/>
    </source>
</evidence>
<evidence type="ECO:0000256" key="4">
    <source>
        <dbReference type="ARBA" id="ARBA00022908"/>
    </source>
</evidence>
<evidence type="ECO:0000256" key="5">
    <source>
        <dbReference type="ARBA" id="ARBA00023125"/>
    </source>
</evidence>
<dbReference type="InterPro" id="IPR010998">
    <property type="entry name" value="Integrase_recombinase_N"/>
</dbReference>
<dbReference type="PROSITE" id="PS51898">
    <property type="entry name" value="TYR_RECOMBINASE"/>
    <property type="match status" value="1"/>
</dbReference>
<feature type="region of interest" description="Disordered" evidence="11">
    <location>
        <begin position="1"/>
        <end position="23"/>
    </location>
</feature>
<dbReference type="PANTHER" id="PTHR30629:SF2">
    <property type="entry name" value="PROPHAGE INTEGRASE INTS-RELATED"/>
    <property type="match status" value="1"/>
</dbReference>
<name>A0A2H4J7D5_9CAUD</name>
<sequence>MAPCMVRTTSNQTIQESSMKRSEIKRRPLADTVLASLEPEEKEYRENYGIDRLYFVVSSTGRKRWELRFKKPNGKWGWHGLGAYPDVTAKKAREKAQEAQRLNAEGVDPITHKATLKASRDAAEANTFKAAADLWLDKKIKDGRAEKTLAGINGALNNDILPALGSKPLSRITRADCANLQASIESRGAHNTAEKVRVWVNQIFGLAIAKGMTENNPASNLIDIAEKAPEESQYPHLLESELPEFLRALVESRSGTIVRTAAWLTLLTASRPGMTRWAEWSEVDLDAGLWTVPGVKMKMRRDHIVPLPTQAVELIRDLQRLTGRSRYLFPSSGEKVPVISDASINKCFALIGYKGRMTGHGSRHTCETLLSEFGWDENWRDMHLAHKKAGLKGVYDKAIYLPQRQKMVQWYADYLDALREGMTDEQRDEFRRKVNHA</sequence>
<feature type="compositionally biased region" description="Polar residues" evidence="11">
    <location>
        <begin position="7"/>
        <end position="17"/>
    </location>
</feature>
<dbReference type="InterPro" id="IPR002104">
    <property type="entry name" value="Integrase_catalytic"/>
</dbReference>
<dbReference type="InterPro" id="IPR053876">
    <property type="entry name" value="Phage_int_M"/>
</dbReference>
<dbReference type="InterPro" id="IPR013762">
    <property type="entry name" value="Integrase-like_cat_sf"/>
</dbReference>
<dbReference type="PROSITE" id="PS51900">
    <property type="entry name" value="CB"/>
    <property type="match status" value="1"/>
</dbReference>
<dbReference type="GO" id="GO:0046718">
    <property type="term" value="P:symbiont entry into host cell"/>
    <property type="evidence" value="ECO:0007669"/>
    <property type="project" value="UniProtKB-KW"/>
</dbReference>
<dbReference type="InterPro" id="IPR044068">
    <property type="entry name" value="CB"/>
</dbReference>
<evidence type="ECO:0000313" key="14">
    <source>
        <dbReference type="EMBL" id="ASN69913.1"/>
    </source>
</evidence>
<dbReference type="InterPro" id="IPR011010">
    <property type="entry name" value="DNA_brk_join_enz"/>
</dbReference>
<accession>A0A2H4J7D5</accession>
<keyword evidence="3" id="KW-0808">Transferase</keyword>
<evidence type="ECO:0000256" key="10">
    <source>
        <dbReference type="PROSITE-ProRule" id="PRU01248"/>
    </source>
</evidence>
<evidence type="ECO:0000256" key="2">
    <source>
        <dbReference type="ARBA" id="ARBA00016082"/>
    </source>
</evidence>
<dbReference type="InterPro" id="IPR025166">
    <property type="entry name" value="Integrase_DNA_bind_dom"/>
</dbReference>
<comment type="similarity">
    <text evidence="1">Belongs to the 'phage' integrase family.</text>
</comment>
<dbReference type="Pfam" id="PF13356">
    <property type="entry name" value="Arm-DNA-bind_3"/>
    <property type="match status" value="1"/>
</dbReference>
<feature type="domain" description="Tyr recombinase" evidence="12">
    <location>
        <begin position="232"/>
        <end position="408"/>
    </location>
</feature>
<evidence type="ECO:0000256" key="9">
    <source>
        <dbReference type="ARBA" id="ARBA00049605"/>
    </source>
</evidence>
<evidence type="ECO:0000256" key="1">
    <source>
        <dbReference type="ARBA" id="ARBA00008857"/>
    </source>
</evidence>
<dbReference type="SUPFAM" id="SSF56349">
    <property type="entry name" value="DNA breaking-rejoining enzymes"/>
    <property type="match status" value="1"/>
</dbReference>
<evidence type="ECO:0000256" key="11">
    <source>
        <dbReference type="SAM" id="MobiDB-lite"/>
    </source>
</evidence>
<evidence type="ECO:0000256" key="3">
    <source>
        <dbReference type="ARBA" id="ARBA00022679"/>
    </source>
</evidence>
<protein>
    <recommendedName>
        <fullName evidence="2">Integrase</fullName>
    </recommendedName>
</protein>
<dbReference type="PANTHER" id="PTHR30629">
    <property type="entry name" value="PROPHAGE INTEGRASE"/>
    <property type="match status" value="1"/>
</dbReference>
<evidence type="ECO:0000259" key="12">
    <source>
        <dbReference type="PROSITE" id="PS51898"/>
    </source>
</evidence>
<keyword evidence="7" id="KW-1179">Viral genome integration</keyword>
<keyword evidence="5 10" id="KW-0238">DNA-binding</keyword>
<dbReference type="Gene3D" id="1.10.443.10">
    <property type="entry name" value="Intergrase catalytic core"/>
    <property type="match status" value="1"/>
</dbReference>
<keyword evidence="8" id="KW-1160">Virus entry into host cell</keyword>
<dbReference type="EMBL" id="MF417898">
    <property type="protein sequence ID" value="ASN69913.1"/>
    <property type="molecule type" value="Genomic_DNA"/>
</dbReference>
<dbReference type="InterPro" id="IPR050808">
    <property type="entry name" value="Phage_Integrase"/>
</dbReference>